<dbReference type="EMBL" id="CM024792">
    <property type="protein sequence ID" value="KAG8003400.1"/>
    <property type="molecule type" value="Genomic_DNA"/>
</dbReference>
<reference evidence="1" key="1">
    <citation type="submission" date="2020-04" db="EMBL/GenBank/DDBJ databases">
        <title>A chromosome-scale assembly and high-density genetic map of the yellow drum (Nibea albiflora) genome.</title>
        <authorList>
            <person name="Xu D."/>
            <person name="Zhang W."/>
            <person name="Chen R."/>
            <person name="Tan P."/>
            <person name="Wang L."/>
            <person name="Song H."/>
            <person name="Tian L."/>
            <person name="Zhu Q."/>
            <person name="Wang B."/>
        </authorList>
    </citation>
    <scope>NUCLEOTIDE SEQUENCE</scope>
    <source>
        <strain evidence="1">ZJHYS-2018</strain>
    </source>
</reference>
<proteinExistence type="predicted"/>
<comment type="caution">
    <text evidence="1">The sequence shown here is derived from an EMBL/GenBank/DDBJ whole genome shotgun (WGS) entry which is preliminary data.</text>
</comment>
<evidence type="ECO:0000313" key="1">
    <source>
        <dbReference type="EMBL" id="KAG8003400.1"/>
    </source>
</evidence>
<name>A0ACB7EMS9_NIBAL</name>
<organism evidence="1 2">
    <name type="scientific">Nibea albiflora</name>
    <name type="common">Yellow drum</name>
    <name type="synonym">Corvina albiflora</name>
    <dbReference type="NCBI Taxonomy" id="240163"/>
    <lineage>
        <taxon>Eukaryota</taxon>
        <taxon>Metazoa</taxon>
        <taxon>Chordata</taxon>
        <taxon>Craniata</taxon>
        <taxon>Vertebrata</taxon>
        <taxon>Euteleostomi</taxon>
        <taxon>Actinopterygii</taxon>
        <taxon>Neopterygii</taxon>
        <taxon>Teleostei</taxon>
        <taxon>Neoteleostei</taxon>
        <taxon>Acanthomorphata</taxon>
        <taxon>Eupercaria</taxon>
        <taxon>Sciaenidae</taxon>
        <taxon>Nibea</taxon>
    </lineage>
</organism>
<dbReference type="Proteomes" id="UP000805704">
    <property type="component" value="Chromosome 4"/>
</dbReference>
<sequence>MPAKTKYNLVDDGHDLRIPLHNEEAFQHGINFEAKYIGSLDVTRPNSRVEIVAAMRRIRYEFKVKNIKKKKVNIIVSVDGVKVNLRKKKKKKEWTWDESKMMVMQDPIYRIFYVSHDSQDLKIFSYIARDGQSNVFRCNVFKSKKKSQAMRIVRTVGQAFEVCHKLSLQHTQQNADGQEDCHSEKNGSDSIAARELTGTEKTASVSEETDIDAEEVSQAVVAAEESNLNRGVTDLDATAKTPDLNHSENKLLNIPVLPDKTRCLKDKAVILFNIFFLAVPFQASASSLRDKKDEASLLISSPRMLLPASGTLPPGAPLSVHHQIQLLQQQLQQQQQQTQVAVAQVHLLKDQLSAEATARLEAQARVHQLLLQNKDLLQHISLLVKQIQELETKMSGPNCMGSQDSLLEITFRSTIPSVICDPTTPKPEVSTINLPALGNSDGTSNAFSSSNGTLGSPLGRDQCLLKLECFRFLPGPPPPRLPSPPPLLKAKTPECKDQEVSDTKLIPRDGKSLGFLDFARFRESGIASEYESNTDDSDDNEDEGEDDEEEGLEIFGWGTDEETLRLLNVLNRQGTPDCLGDEIAV</sequence>
<gene>
    <name evidence="1" type="primary">NOS1AP</name>
    <name evidence="1" type="ORF">GBF38_018512</name>
</gene>
<accession>A0ACB7EMS9</accession>
<protein>
    <submittedName>
        <fullName evidence="1">Carboxyl-terminal PDZ ligand of neuronal nitric oxide synthase protein</fullName>
    </submittedName>
</protein>
<evidence type="ECO:0000313" key="2">
    <source>
        <dbReference type="Proteomes" id="UP000805704"/>
    </source>
</evidence>
<keyword evidence="2" id="KW-1185">Reference proteome</keyword>